<organism evidence="1">
    <name type="scientific">marine metagenome</name>
    <dbReference type="NCBI Taxonomy" id="408172"/>
    <lineage>
        <taxon>unclassified sequences</taxon>
        <taxon>metagenomes</taxon>
        <taxon>ecological metagenomes</taxon>
    </lineage>
</organism>
<gene>
    <name evidence="1" type="ORF">METZ01_LOCUS209804</name>
</gene>
<protein>
    <submittedName>
        <fullName evidence="1">Uncharacterized protein</fullName>
    </submittedName>
</protein>
<dbReference type="AlphaFoldDB" id="A0A382F1U3"/>
<evidence type="ECO:0000313" key="1">
    <source>
        <dbReference type="EMBL" id="SVB56950.1"/>
    </source>
</evidence>
<name>A0A382F1U3_9ZZZZ</name>
<proteinExistence type="predicted"/>
<accession>A0A382F1U3</accession>
<reference evidence="1" key="1">
    <citation type="submission" date="2018-05" db="EMBL/GenBank/DDBJ databases">
        <authorList>
            <person name="Lanie J.A."/>
            <person name="Ng W.-L."/>
            <person name="Kazmierczak K.M."/>
            <person name="Andrzejewski T.M."/>
            <person name="Davidsen T.M."/>
            <person name="Wayne K.J."/>
            <person name="Tettelin H."/>
            <person name="Glass J.I."/>
            <person name="Rusch D."/>
            <person name="Podicherti R."/>
            <person name="Tsui H.-C.T."/>
            <person name="Winkler M.E."/>
        </authorList>
    </citation>
    <scope>NUCLEOTIDE SEQUENCE</scope>
</reference>
<dbReference type="EMBL" id="UINC01047549">
    <property type="protein sequence ID" value="SVB56950.1"/>
    <property type="molecule type" value="Genomic_DNA"/>
</dbReference>
<sequence length="124" mass="13388">MKFLKPPRTVSVLLVVIGLAVCSGFVSGAFFHRNQPFPYRHLAALVPDQQGQRPEYDHSATLRCIDKVSDSSTKPVARVLVVGHAYGAPGGNNRGVDNSLVEFLASSDNHWNLMALTGDIVSNA</sequence>
<feature type="non-terminal residue" evidence="1">
    <location>
        <position position="124"/>
    </location>
</feature>